<reference evidence="2 3" key="1">
    <citation type="journal article" date="2011" name="Science">
        <title>The ecoresponsive genome of Daphnia pulex.</title>
        <authorList>
            <person name="Colbourne J.K."/>
            <person name="Pfrender M.E."/>
            <person name="Gilbert D."/>
            <person name="Thomas W.K."/>
            <person name="Tucker A."/>
            <person name="Oakley T.H."/>
            <person name="Tokishita S."/>
            <person name="Aerts A."/>
            <person name="Arnold G.J."/>
            <person name="Basu M.K."/>
            <person name="Bauer D.J."/>
            <person name="Caceres C.E."/>
            <person name="Carmel L."/>
            <person name="Casola C."/>
            <person name="Choi J.H."/>
            <person name="Detter J.C."/>
            <person name="Dong Q."/>
            <person name="Dusheyko S."/>
            <person name="Eads B.D."/>
            <person name="Frohlich T."/>
            <person name="Geiler-Samerotte K.A."/>
            <person name="Gerlach D."/>
            <person name="Hatcher P."/>
            <person name="Jogdeo S."/>
            <person name="Krijgsveld J."/>
            <person name="Kriventseva E.V."/>
            <person name="Kultz D."/>
            <person name="Laforsch C."/>
            <person name="Lindquist E."/>
            <person name="Lopez J."/>
            <person name="Manak J.R."/>
            <person name="Muller J."/>
            <person name="Pangilinan J."/>
            <person name="Patwardhan R.P."/>
            <person name="Pitluck S."/>
            <person name="Pritham E.J."/>
            <person name="Rechtsteiner A."/>
            <person name="Rho M."/>
            <person name="Rogozin I.B."/>
            <person name="Sakarya O."/>
            <person name="Salamov A."/>
            <person name="Schaack S."/>
            <person name="Shapiro H."/>
            <person name="Shiga Y."/>
            <person name="Skalitzky C."/>
            <person name="Smith Z."/>
            <person name="Souvorov A."/>
            <person name="Sung W."/>
            <person name="Tang Z."/>
            <person name="Tsuchiya D."/>
            <person name="Tu H."/>
            <person name="Vos H."/>
            <person name="Wang M."/>
            <person name="Wolf Y.I."/>
            <person name="Yamagata H."/>
            <person name="Yamada T."/>
            <person name="Ye Y."/>
            <person name="Shaw J.R."/>
            <person name="Andrews J."/>
            <person name="Crease T.J."/>
            <person name="Tang H."/>
            <person name="Lucas S.M."/>
            <person name="Robertson H.M."/>
            <person name="Bork P."/>
            <person name="Koonin E.V."/>
            <person name="Zdobnov E.M."/>
            <person name="Grigoriev I.V."/>
            <person name="Lynch M."/>
            <person name="Boore J.L."/>
        </authorList>
    </citation>
    <scope>NUCLEOTIDE SEQUENCE [LARGE SCALE GENOMIC DNA]</scope>
</reference>
<feature type="region of interest" description="Disordered" evidence="1">
    <location>
        <begin position="14"/>
        <end position="67"/>
    </location>
</feature>
<evidence type="ECO:0000313" key="3">
    <source>
        <dbReference type="Proteomes" id="UP000000305"/>
    </source>
</evidence>
<dbReference type="KEGG" id="dpx:DAPPUDRAFT_312778"/>
<dbReference type="HOGENOM" id="CLU_2212578_0_0_1"/>
<feature type="compositionally biased region" description="Basic and acidic residues" evidence="1">
    <location>
        <begin position="57"/>
        <end position="67"/>
    </location>
</feature>
<organism evidence="2 3">
    <name type="scientific">Daphnia pulex</name>
    <name type="common">Water flea</name>
    <dbReference type="NCBI Taxonomy" id="6669"/>
    <lineage>
        <taxon>Eukaryota</taxon>
        <taxon>Metazoa</taxon>
        <taxon>Ecdysozoa</taxon>
        <taxon>Arthropoda</taxon>
        <taxon>Crustacea</taxon>
        <taxon>Branchiopoda</taxon>
        <taxon>Diplostraca</taxon>
        <taxon>Cladocera</taxon>
        <taxon>Anomopoda</taxon>
        <taxon>Daphniidae</taxon>
        <taxon>Daphnia</taxon>
    </lineage>
</organism>
<sequence>MLTVAAAWTFSRKPAPEVQKSPTAKATVQLNIQPFTAASAPRKEKEKKTRTKTRFHSRSDWNNRFGKVDKTTTMSSRQAIGIQSLPNETPRYKKKAFLSSNRRFPIP</sequence>
<dbReference type="Proteomes" id="UP000000305">
    <property type="component" value="Unassembled WGS sequence"/>
</dbReference>
<feature type="compositionally biased region" description="Polar residues" evidence="1">
    <location>
        <begin position="20"/>
        <end position="36"/>
    </location>
</feature>
<proteinExistence type="predicted"/>
<gene>
    <name evidence="2" type="ORF">DAPPUDRAFT_312778</name>
</gene>
<dbReference type="EMBL" id="GL732529">
    <property type="protein sequence ID" value="EFX86807.1"/>
    <property type="molecule type" value="Genomic_DNA"/>
</dbReference>
<evidence type="ECO:0000256" key="1">
    <source>
        <dbReference type="SAM" id="MobiDB-lite"/>
    </source>
</evidence>
<accession>E9G1I8</accession>
<dbReference type="AlphaFoldDB" id="E9G1I8"/>
<dbReference type="InParanoid" id="E9G1I8"/>
<keyword evidence="3" id="KW-1185">Reference proteome</keyword>
<evidence type="ECO:0000313" key="2">
    <source>
        <dbReference type="EMBL" id="EFX86807.1"/>
    </source>
</evidence>
<protein>
    <submittedName>
        <fullName evidence="2">Uncharacterized protein</fullName>
    </submittedName>
</protein>
<name>E9G1I8_DAPPU</name>